<reference evidence="2 3" key="1">
    <citation type="submission" date="2016-10" db="EMBL/GenBank/DDBJ databases">
        <authorList>
            <person name="de Groot N.N."/>
        </authorList>
    </citation>
    <scope>NUCLEOTIDE SEQUENCE [LARGE SCALE GENOMIC DNA]</scope>
    <source>
        <strain evidence="2 3">DSM 18610</strain>
    </source>
</reference>
<feature type="domain" description="DUF1543" evidence="1">
    <location>
        <begin position="18"/>
        <end position="68"/>
    </location>
</feature>
<dbReference type="Proteomes" id="UP000199572">
    <property type="component" value="Unassembled WGS sequence"/>
</dbReference>
<gene>
    <name evidence="2" type="ORF">SAMN04488023_12147</name>
</gene>
<evidence type="ECO:0000313" key="2">
    <source>
        <dbReference type="EMBL" id="SER93837.1"/>
    </source>
</evidence>
<keyword evidence="3" id="KW-1185">Reference proteome</keyword>
<dbReference type="InterPro" id="IPR011440">
    <property type="entry name" value="DUF1543"/>
</dbReference>
<sequence>MEKYKLFMLMLGCKPKGRHTEQHDIFFGIALNLKNLIPELHAFWPEAKDKLHIDAWREVNYVDDYKVEIVSATAQRENEQSLFFLNLGGYRPDEFDEPHYKMLLVTHDKATAIKRAKESAFYLHNGFKGAVSHIDDKYGVDVDDVFEIEDILSKQTRKQFKLKLMPANQMIADEIHLGYLPLRNIK</sequence>
<name>A0A1H9T9W2_9SPHI</name>
<dbReference type="Pfam" id="PF07566">
    <property type="entry name" value="DUF1543"/>
    <property type="match status" value="1"/>
</dbReference>
<dbReference type="EMBL" id="FOGG01000021">
    <property type="protein sequence ID" value="SER93837.1"/>
    <property type="molecule type" value="Genomic_DNA"/>
</dbReference>
<dbReference type="AlphaFoldDB" id="A0A1H9T9W2"/>
<organism evidence="2 3">
    <name type="scientific">Pedobacter rhizosphaerae</name>
    <dbReference type="NCBI Taxonomy" id="390241"/>
    <lineage>
        <taxon>Bacteria</taxon>
        <taxon>Pseudomonadati</taxon>
        <taxon>Bacteroidota</taxon>
        <taxon>Sphingobacteriia</taxon>
        <taxon>Sphingobacteriales</taxon>
        <taxon>Sphingobacteriaceae</taxon>
        <taxon>Pedobacter</taxon>
    </lineage>
</organism>
<proteinExistence type="predicted"/>
<dbReference type="STRING" id="390241.SAMN04488023_12147"/>
<dbReference type="OrthoDB" id="850243at2"/>
<accession>A0A1H9T9W2</accession>
<dbReference type="Gene3D" id="3.10.20.10">
    <property type="match status" value="2"/>
</dbReference>
<protein>
    <recommendedName>
        <fullName evidence="1">DUF1543 domain-containing protein</fullName>
    </recommendedName>
</protein>
<evidence type="ECO:0000259" key="1">
    <source>
        <dbReference type="Pfam" id="PF07566"/>
    </source>
</evidence>
<evidence type="ECO:0000313" key="3">
    <source>
        <dbReference type="Proteomes" id="UP000199572"/>
    </source>
</evidence>
<dbReference type="RefSeq" id="WP_090886177.1">
    <property type="nucleotide sequence ID" value="NZ_FOGG01000021.1"/>
</dbReference>